<dbReference type="Proteomes" id="UP001151760">
    <property type="component" value="Unassembled WGS sequence"/>
</dbReference>
<feature type="region of interest" description="Disordered" evidence="1">
    <location>
        <begin position="167"/>
        <end position="231"/>
    </location>
</feature>
<name>A0ABQ5G652_9ASTR</name>
<evidence type="ECO:0000256" key="1">
    <source>
        <dbReference type="SAM" id="MobiDB-lite"/>
    </source>
</evidence>
<feature type="compositionally biased region" description="Polar residues" evidence="1">
    <location>
        <begin position="214"/>
        <end position="224"/>
    </location>
</feature>
<evidence type="ECO:0000313" key="3">
    <source>
        <dbReference type="Proteomes" id="UP001151760"/>
    </source>
</evidence>
<sequence length="275" mass="31255">MSTPTFAETHNLVAFLEKHTESEGFKQIVDFLNGTTCLPNDTIFEELARMGYEKPSQKLTFYKAFFSPQGKFLIHTILQCFSAKTTAWNEFSSTMASVIICLANIQKFVQVFVNKQQGDMTHHKRIFVSPSHSKKIFANMKREGKCFFGAIIPLFDTMMVQATEDLGKGSELPTDTHPTPIITQPSSSKTQKKHKSRRTQRKEIKVPQDESPNEENVPTPSNDPLPSGEDRMKLTKLMVLCTKLQKQVLDLEEAKIAQAKETVSLKKRVKKLERK</sequence>
<keyword evidence="3" id="KW-1185">Reference proteome</keyword>
<gene>
    <name evidence="2" type="ORF">Tco_1030261</name>
</gene>
<comment type="caution">
    <text evidence="2">The sequence shown here is derived from an EMBL/GenBank/DDBJ whole genome shotgun (WGS) entry which is preliminary data.</text>
</comment>
<protein>
    <submittedName>
        <fullName evidence="2">Uncharacterized protein</fullName>
    </submittedName>
</protein>
<proteinExistence type="predicted"/>
<reference evidence="2" key="2">
    <citation type="submission" date="2022-01" db="EMBL/GenBank/DDBJ databases">
        <authorList>
            <person name="Yamashiro T."/>
            <person name="Shiraishi A."/>
            <person name="Satake H."/>
            <person name="Nakayama K."/>
        </authorList>
    </citation>
    <scope>NUCLEOTIDE SEQUENCE</scope>
</reference>
<accession>A0ABQ5G652</accession>
<evidence type="ECO:0000313" key="2">
    <source>
        <dbReference type="EMBL" id="GJT70975.1"/>
    </source>
</evidence>
<feature type="compositionally biased region" description="Basic residues" evidence="1">
    <location>
        <begin position="190"/>
        <end position="200"/>
    </location>
</feature>
<reference evidence="2" key="1">
    <citation type="journal article" date="2022" name="Int. J. Mol. Sci.">
        <title>Draft Genome of Tanacetum Coccineum: Genomic Comparison of Closely Related Tanacetum-Family Plants.</title>
        <authorList>
            <person name="Yamashiro T."/>
            <person name="Shiraishi A."/>
            <person name="Nakayama K."/>
            <person name="Satake H."/>
        </authorList>
    </citation>
    <scope>NUCLEOTIDE SEQUENCE</scope>
</reference>
<organism evidence="2 3">
    <name type="scientific">Tanacetum coccineum</name>
    <dbReference type="NCBI Taxonomy" id="301880"/>
    <lineage>
        <taxon>Eukaryota</taxon>
        <taxon>Viridiplantae</taxon>
        <taxon>Streptophyta</taxon>
        <taxon>Embryophyta</taxon>
        <taxon>Tracheophyta</taxon>
        <taxon>Spermatophyta</taxon>
        <taxon>Magnoliopsida</taxon>
        <taxon>eudicotyledons</taxon>
        <taxon>Gunneridae</taxon>
        <taxon>Pentapetalae</taxon>
        <taxon>asterids</taxon>
        <taxon>campanulids</taxon>
        <taxon>Asterales</taxon>
        <taxon>Asteraceae</taxon>
        <taxon>Asteroideae</taxon>
        <taxon>Anthemideae</taxon>
        <taxon>Anthemidinae</taxon>
        <taxon>Tanacetum</taxon>
    </lineage>
</organism>
<dbReference type="EMBL" id="BQNB010018129">
    <property type="protein sequence ID" value="GJT70975.1"/>
    <property type="molecule type" value="Genomic_DNA"/>
</dbReference>